<dbReference type="Gene3D" id="1.25.40.10">
    <property type="entry name" value="Tetratricopeptide repeat domain"/>
    <property type="match status" value="1"/>
</dbReference>
<dbReference type="GO" id="GO:0030313">
    <property type="term" value="C:cell envelope"/>
    <property type="evidence" value="ECO:0007669"/>
    <property type="project" value="UniProtKB-SubCell"/>
</dbReference>
<reference evidence="5" key="1">
    <citation type="submission" date="2023-04" db="EMBL/GenBank/DDBJ databases">
        <title>Complete genome sequence of Temperatibacter marinus.</title>
        <authorList>
            <person name="Rong J.-C."/>
            <person name="Yi M.-L."/>
            <person name="Zhao Q."/>
        </authorList>
    </citation>
    <scope>NUCLEOTIDE SEQUENCE</scope>
    <source>
        <strain evidence="5">NBRC 110045</strain>
    </source>
</reference>
<evidence type="ECO:0000256" key="3">
    <source>
        <dbReference type="SAM" id="MobiDB-lite"/>
    </source>
</evidence>
<organism evidence="5 6">
    <name type="scientific">Temperatibacter marinus</name>
    <dbReference type="NCBI Taxonomy" id="1456591"/>
    <lineage>
        <taxon>Bacteria</taxon>
        <taxon>Pseudomonadati</taxon>
        <taxon>Pseudomonadota</taxon>
        <taxon>Alphaproteobacteria</taxon>
        <taxon>Kordiimonadales</taxon>
        <taxon>Temperatibacteraceae</taxon>
        <taxon>Temperatibacter</taxon>
    </lineage>
</organism>
<dbReference type="AlphaFoldDB" id="A0AA52EG63"/>
<dbReference type="RefSeq" id="WP_310798922.1">
    <property type="nucleotide sequence ID" value="NZ_CP123872.1"/>
</dbReference>
<proteinExistence type="predicted"/>
<dbReference type="EMBL" id="CP123872">
    <property type="protein sequence ID" value="WND03073.1"/>
    <property type="molecule type" value="Genomic_DNA"/>
</dbReference>
<dbReference type="GO" id="GO:0005886">
    <property type="term" value="C:plasma membrane"/>
    <property type="evidence" value="ECO:0007669"/>
    <property type="project" value="TreeGrafter"/>
</dbReference>
<comment type="subcellular location">
    <subcellularLocation>
        <location evidence="1">Cell envelope</location>
    </subcellularLocation>
</comment>
<evidence type="ECO:0000256" key="2">
    <source>
        <dbReference type="ARBA" id="ARBA00022748"/>
    </source>
</evidence>
<accession>A0AA52EG63</accession>
<dbReference type="PANTHER" id="PTHR47870:SF1">
    <property type="entry name" value="CYTOCHROME C-TYPE BIOGENESIS PROTEIN CCMH"/>
    <property type="match status" value="1"/>
</dbReference>
<keyword evidence="4" id="KW-1133">Transmembrane helix</keyword>
<keyword evidence="4" id="KW-0812">Transmembrane</keyword>
<dbReference type="InterPro" id="IPR051263">
    <property type="entry name" value="C-type_cytochrome_biogenesis"/>
</dbReference>
<gene>
    <name evidence="5" type="primary">ccmI</name>
    <name evidence="5" type="ORF">QGN29_01675</name>
</gene>
<keyword evidence="4" id="KW-0472">Membrane</keyword>
<dbReference type="KEGG" id="tmk:QGN29_01675"/>
<sequence length="370" mass="41859">MTLWIVLAVLMVFCLLLLIRRAPSSDTINLKQVARMHYDEQLSLLEHDLQNGKIDKDSYRINKAEITRTFMREADASSENAESNALSTFLLISLVVFTTGLSLIIYMNKGRPDLESVSHASATSMLEQKIGKSETTLGEALERLEADLRRKPDDPYLLGLYANTQFQLKNYHIALNGFSKLEDLQPEDRRWPISKVEALMAIAEGQVTPASLMIIDQILFKDPKNPSAHYIKGLFHQQRGENDKALAIWEAFTSQSAPDAPWMKTLMPQIRALKYPMPTIDPQTIQQITSLPESEQLAFFKAMADRLETRLHDIPDFPEAYMRLARTRLMTGNKQAAIKALQLGIKGSSDPAQATPLRQMLDNLRESDEN</sequence>
<evidence type="ECO:0000313" key="5">
    <source>
        <dbReference type="EMBL" id="WND03073.1"/>
    </source>
</evidence>
<dbReference type="PANTHER" id="PTHR47870">
    <property type="entry name" value="CYTOCHROME C-TYPE BIOGENESIS PROTEIN CCMH"/>
    <property type="match status" value="1"/>
</dbReference>
<keyword evidence="2" id="KW-0201">Cytochrome c-type biogenesis</keyword>
<dbReference type="SUPFAM" id="SSF48452">
    <property type="entry name" value="TPR-like"/>
    <property type="match status" value="1"/>
</dbReference>
<evidence type="ECO:0000256" key="1">
    <source>
        <dbReference type="ARBA" id="ARBA00004196"/>
    </source>
</evidence>
<evidence type="ECO:0000256" key="4">
    <source>
        <dbReference type="SAM" id="Phobius"/>
    </source>
</evidence>
<dbReference type="Proteomes" id="UP001268683">
    <property type="component" value="Chromosome"/>
</dbReference>
<dbReference type="NCBIfam" id="TIGR03142">
    <property type="entry name" value="cytochro_ccmI"/>
    <property type="match status" value="1"/>
</dbReference>
<keyword evidence="6" id="KW-1185">Reference proteome</keyword>
<feature type="region of interest" description="Disordered" evidence="3">
    <location>
        <begin position="348"/>
        <end position="370"/>
    </location>
</feature>
<dbReference type="InterPro" id="IPR017560">
    <property type="entry name" value="Cyt_c_biogenesis_CcmI"/>
</dbReference>
<evidence type="ECO:0000313" key="6">
    <source>
        <dbReference type="Proteomes" id="UP001268683"/>
    </source>
</evidence>
<dbReference type="GO" id="GO:0017004">
    <property type="term" value="P:cytochrome complex assembly"/>
    <property type="evidence" value="ECO:0007669"/>
    <property type="project" value="UniProtKB-KW"/>
</dbReference>
<name>A0AA52EG63_9PROT</name>
<feature type="transmembrane region" description="Helical" evidence="4">
    <location>
        <begin position="85"/>
        <end position="106"/>
    </location>
</feature>
<dbReference type="InterPro" id="IPR011990">
    <property type="entry name" value="TPR-like_helical_dom_sf"/>
</dbReference>
<protein>
    <submittedName>
        <fullName evidence="5">C-type cytochrome biogenesis protein CcmI</fullName>
    </submittedName>
</protein>